<name>A0A645DSJ7_9ZZZZ</name>
<proteinExistence type="predicted"/>
<accession>A0A645DSJ7</accession>
<evidence type="ECO:0000313" key="1">
    <source>
        <dbReference type="EMBL" id="MPM92296.1"/>
    </source>
</evidence>
<sequence length="151" mass="17489">MRGDLFRRSIRKNALIMELAADKRRDFTQSAEECLCALLARFRKIRGRVAIMPVDHVAGIVAHRIKHDICSVDVHRVKPCFIAEGVDHLKIVRFAELREQFVIKVIMGGALCCIKEAADASVYVCLREIDRRLRDHRKRLMHMRGMLFHVL</sequence>
<comment type="caution">
    <text evidence="1">The sequence shown here is derived from an EMBL/GenBank/DDBJ whole genome shotgun (WGS) entry which is preliminary data.</text>
</comment>
<gene>
    <name evidence="1" type="ORF">SDC9_139431</name>
</gene>
<organism evidence="1">
    <name type="scientific">bioreactor metagenome</name>
    <dbReference type="NCBI Taxonomy" id="1076179"/>
    <lineage>
        <taxon>unclassified sequences</taxon>
        <taxon>metagenomes</taxon>
        <taxon>ecological metagenomes</taxon>
    </lineage>
</organism>
<dbReference type="AlphaFoldDB" id="A0A645DSJ7"/>
<dbReference type="EMBL" id="VSSQ01039253">
    <property type="protein sequence ID" value="MPM92296.1"/>
    <property type="molecule type" value="Genomic_DNA"/>
</dbReference>
<reference evidence="1" key="1">
    <citation type="submission" date="2019-08" db="EMBL/GenBank/DDBJ databases">
        <authorList>
            <person name="Kucharzyk K."/>
            <person name="Murdoch R.W."/>
            <person name="Higgins S."/>
            <person name="Loffler F."/>
        </authorList>
    </citation>
    <scope>NUCLEOTIDE SEQUENCE</scope>
</reference>
<protein>
    <submittedName>
        <fullName evidence="1">Uncharacterized protein</fullName>
    </submittedName>
</protein>